<dbReference type="Proteomes" id="UP000001660">
    <property type="component" value="Chromosome"/>
</dbReference>
<gene>
    <name evidence="2" type="ORF">NIDE1148</name>
</gene>
<dbReference type="KEGG" id="nde:NIDE1148"/>
<proteinExistence type="predicted"/>
<evidence type="ECO:0000313" key="2">
    <source>
        <dbReference type="EMBL" id="CBK40906.1"/>
    </source>
</evidence>
<keyword evidence="3" id="KW-1185">Reference proteome</keyword>
<name>D8PCE7_9BACT</name>
<dbReference type="HOGENOM" id="CLU_1861559_0_0_0"/>
<reference evidence="2 3" key="1">
    <citation type="journal article" date="2010" name="Proc. Natl. Acad. Sci. U.S.A.">
        <title>A Nitrospira metagenome illuminates the physiology and evolution of globally important nitrite-oxidizing bacteria.</title>
        <authorList>
            <person name="Lucker S."/>
            <person name="Wagner M."/>
            <person name="Maixner F."/>
            <person name="Pelletier E."/>
            <person name="Koch H."/>
            <person name="Vacherie B."/>
            <person name="Rattei T."/>
            <person name="Sinninghe Damste J."/>
            <person name="Spieck E."/>
            <person name="Le Paslier D."/>
            <person name="Daims H."/>
        </authorList>
    </citation>
    <scope>NUCLEOTIDE SEQUENCE [LARGE SCALE GENOMIC DNA]</scope>
</reference>
<evidence type="ECO:0000313" key="3">
    <source>
        <dbReference type="Proteomes" id="UP000001660"/>
    </source>
</evidence>
<evidence type="ECO:0008006" key="4">
    <source>
        <dbReference type="Google" id="ProtNLM"/>
    </source>
</evidence>
<protein>
    <recommendedName>
        <fullName evidence="4">DUF5666 domain-containing protein</fullName>
    </recommendedName>
</protein>
<accession>D8PCE7</accession>
<evidence type="ECO:0000256" key="1">
    <source>
        <dbReference type="SAM" id="MobiDB-lite"/>
    </source>
</evidence>
<organism evidence="2 3">
    <name type="scientific">Nitrospira defluvii</name>
    <dbReference type="NCBI Taxonomy" id="330214"/>
    <lineage>
        <taxon>Bacteria</taxon>
        <taxon>Pseudomonadati</taxon>
        <taxon>Nitrospirota</taxon>
        <taxon>Nitrospiria</taxon>
        <taxon>Nitrospirales</taxon>
        <taxon>Nitrospiraceae</taxon>
        <taxon>Nitrospira</taxon>
    </lineage>
</organism>
<dbReference type="EMBL" id="FP929003">
    <property type="protein sequence ID" value="CBK40906.1"/>
    <property type="molecule type" value="Genomic_DNA"/>
</dbReference>
<feature type="region of interest" description="Disordered" evidence="1">
    <location>
        <begin position="33"/>
        <end position="79"/>
    </location>
</feature>
<feature type="compositionally biased region" description="Low complexity" evidence="1">
    <location>
        <begin position="42"/>
        <end position="52"/>
    </location>
</feature>
<dbReference type="AlphaFoldDB" id="D8PCE7"/>
<sequence>MNTKRQHSMLTIATAALVTVAFVVAPVSAKDRVKAGKHTNHATTTSAAAAASLLGSIPEQPAAPKPGQHDSKPGVAWKTVGGTVKEIHGETYTVEDFDGSQMKVHVGQGTRHLRGNKKVGDTIRAEITHGGFANSIQ</sequence>
<dbReference type="OrthoDB" id="9807099at2"/>